<feature type="region of interest" description="Disordered" evidence="1">
    <location>
        <begin position="175"/>
        <end position="203"/>
    </location>
</feature>
<dbReference type="Proteomes" id="UP001159363">
    <property type="component" value="Chromosome 1"/>
</dbReference>
<accession>A0ABQ9IJH5</accession>
<keyword evidence="3" id="KW-1185">Reference proteome</keyword>
<name>A0ABQ9IJH5_9NEOP</name>
<sequence length="512" mass="56221">MVVDYEDGGRLPRWLLLTKLVVAYKDGRLGMGEGHGGVVVRLLASHLGKPGSIPIGVTPGFLHVGVVPYDATGRICDWLVGFLGDLPLPSPFHSDAAPYQPGFTLIGSQDLGVKSYSYLFTHSPLNVRSQSYGVELRALECTIISRLPERKKGLRDHFSLLCACVESTSRHRAKGRLSSRLKRPGVDRGASTRPKTPACSRSYTAPYSSSLTLISSRDLNFAPRGAAVDERLDFSSPTTANRAQSTATFSQVGIVPVDAAGWRVFSGISRFPRHGIPALLHSDLIAPSSAIKTSLLRVAQISQLNSTNNLLLKAFCVTILRVKYRSHVQHALRDTGTRTWPARSPDVSPIERALTSCDVISFNTSDLSRQIIILLVFGGKPWDIAKDTCHALYDYMSHRVAAWVPSDDPARREIDEGRREFAAGSNLFFVNISINLAILPSKSSAINNPYQTLANPLHSTHEFTHDSTQQLTHQSIHQSTHQSTHQTTPDHTNTHTKSHQSTYQSTHQSTPI</sequence>
<feature type="compositionally biased region" description="Low complexity" evidence="1">
    <location>
        <begin position="467"/>
        <end position="487"/>
    </location>
</feature>
<organism evidence="2 3">
    <name type="scientific">Dryococelus australis</name>
    <dbReference type="NCBI Taxonomy" id="614101"/>
    <lineage>
        <taxon>Eukaryota</taxon>
        <taxon>Metazoa</taxon>
        <taxon>Ecdysozoa</taxon>
        <taxon>Arthropoda</taxon>
        <taxon>Hexapoda</taxon>
        <taxon>Insecta</taxon>
        <taxon>Pterygota</taxon>
        <taxon>Neoptera</taxon>
        <taxon>Polyneoptera</taxon>
        <taxon>Phasmatodea</taxon>
        <taxon>Verophasmatodea</taxon>
        <taxon>Anareolatae</taxon>
        <taxon>Phasmatidae</taxon>
        <taxon>Eurycanthinae</taxon>
        <taxon>Dryococelus</taxon>
    </lineage>
</organism>
<dbReference type="EMBL" id="JARBHB010000001">
    <property type="protein sequence ID" value="KAJ8896838.1"/>
    <property type="molecule type" value="Genomic_DNA"/>
</dbReference>
<evidence type="ECO:0000256" key="1">
    <source>
        <dbReference type="SAM" id="MobiDB-lite"/>
    </source>
</evidence>
<protein>
    <submittedName>
        <fullName evidence="2">Uncharacterized protein</fullName>
    </submittedName>
</protein>
<evidence type="ECO:0000313" key="2">
    <source>
        <dbReference type="EMBL" id="KAJ8896838.1"/>
    </source>
</evidence>
<reference evidence="2 3" key="1">
    <citation type="submission" date="2023-02" db="EMBL/GenBank/DDBJ databases">
        <title>LHISI_Scaffold_Assembly.</title>
        <authorList>
            <person name="Stuart O.P."/>
            <person name="Cleave R."/>
            <person name="Magrath M.J.L."/>
            <person name="Mikheyev A.S."/>
        </authorList>
    </citation>
    <scope>NUCLEOTIDE SEQUENCE [LARGE SCALE GENOMIC DNA]</scope>
    <source>
        <strain evidence="2">Daus_M_001</strain>
        <tissue evidence="2">Leg muscle</tissue>
    </source>
</reference>
<evidence type="ECO:0000313" key="3">
    <source>
        <dbReference type="Proteomes" id="UP001159363"/>
    </source>
</evidence>
<feature type="region of interest" description="Disordered" evidence="1">
    <location>
        <begin position="463"/>
        <end position="512"/>
    </location>
</feature>
<proteinExistence type="predicted"/>
<feature type="compositionally biased region" description="Low complexity" evidence="1">
    <location>
        <begin position="499"/>
        <end position="512"/>
    </location>
</feature>
<comment type="caution">
    <text evidence="2">The sequence shown here is derived from an EMBL/GenBank/DDBJ whole genome shotgun (WGS) entry which is preliminary data.</text>
</comment>
<gene>
    <name evidence="2" type="ORF">PR048_002184</name>
</gene>